<dbReference type="EMBL" id="KZ805355">
    <property type="protein sequence ID" value="PVI01586.1"/>
    <property type="molecule type" value="Genomic_DNA"/>
</dbReference>
<reference evidence="2 3" key="1">
    <citation type="journal article" date="2018" name="Sci. Rep.">
        <title>Comparative genomics provides insights into the lifestyle and reveals functional heterogeneity of dark septate endophytic fungi.</title>
        <authorList>
            <person name="Knapp D.G."/>
            <person name="Nemeth J.B."/>
            <person name="Barry K."/>
            <person name="Hainaut M."/>
            <person name="Henrissat B."/>
            <person name="Johnson J."/>
            <person name="Kuo A."/>
            <person name="Lim J.H.P."/>
            <person name="Lipzen A."/>
            <person name="Nolan M."/>
            <person name="Ohm R.A."/>
            <person name="Tamas L."/>
            <person name="Grigoriev I.V."/>
            <person name="Spatafora J.W."/>
            <person name="Nagy L.G."/>
            <person name="Kovacs G.M."/>
        </authorList>
    </citation>
    <scope>NUCLEOTIDE SEQUENCE [LARGE SCALE GENOMIC DNA]</scope>
    <source>
        <strain evidence="2 3">DSE2036</strain>
    </source>
</reference>
<protein>
    <submittedName>
        <fullName evidence="2">S-adenosyl-L-methionine-dependent methyltransferase</fullName>
    </submittedName>
</protein>
<keyword evidence="2" id="KW-0489">Methyltransferase</keyword>
<dbReference type="InterPro" id="IPR013216">
    <property type="entry name" value="Methyltransf_11"/>
</dbReference>
<dbReference type="STRING" id="97972.A0A2V1DU57"/>
<dbReference type="AlphaFoldDB" id="A0A2V1DU57"/>
<dbReference type="Pfam" id="PF08241">
    <property type="entry name" value="Methyltransf_11"/>
    <property type="match status" value="1"/>
</dbReference>
<evidence type="ECO:0000259" key="1">
    <source>
        <dbReference type="Pfam" id="PF08241"/>
    </source>
</evidence>
<name>A0A2V1DU57_9PLEO</name>
<dbReference type="PANTHER" id="PTHR43861">
    <property type="entry name" value="TRANS-ACONITATE 2-METHYLTRANSFERASE-RELATED"/>
    <property type="match status" value="1"/>
</dbReference>
<keyword evidence="2" id="KW-0808">Transferase</keyword>
<sequence>MPDTIELARGYALVNDTQYDAGMFLLQRLEVAQGMKVLDVGCGLGNLSNYIADLVKLDGSVIGIDPSKERVAIALEKRKPNTSFYVGVAEDLSRFPTASFDIVYVNSTLHWVRDQPTAIKEFARVLKSGGRLGVSGGSGDYLTAQEKIKEAVLSKEPYCRYPEESPPKFLKQSELIALLDSAGFSERSIVVNKIVKSTKDADAMIEWLDTSSSGKTYGSMPMNLRPRAREEMKVEWNKLLTPDGIHMEMELLVTVAVKA</sequence>
<gene>
    <name evidence="2" type="ORF">DM02DRAFT_590875</name>
</gene>
<dbReference type="SUPFAM" id="SSF53335">
    <property type="entry name" value="S-adenosyl-L-methionine-dependent methyltransferases"/>
    <property type="match status" value="1"/>
</dbReference>
<keyword evidence="3" id="KW-1185">Reference proteome</keyword>
<feature type="domain" description="Methyltransferase type 11" evidence="1">
    <location>
        <begin position="38"/>
        <end position="132"/>
    </location>
</feature>
<evidence type="ECO:0000313" key="3">
    <source>
        <dbReference type="Proteomes" id="UP000244855"/>
    </source>
</evidence>
<dbReference type="PANTHER" id="PTHR43861:SF1">
    <property type="entry name" value="TRANS-ACONITATE 2-METHYLTRANSFERASE"/>
    <property type="match status" value="1"/>
</dbReference>
<accession>A0A2V1DU57</accession>
<dbReference type="OrthoDB" id="8300214at2759"/>
<proteinExistence type="predicted"/>
<organism evidence="2 3">
    <name type="scientific">Periconia macrospinosa</name>
    <dbReference type="NCBI Taxonomy" id="97972"/>
    <lineage>
        <taxon>Eukaryota</taxon>
        <taxon>Fungi</taxon>
        <taxon>Dikarya</taxon>
        <taxon>Ascomycota</taxon>
        <taxon>Pezizomycotina</taxon>
        <taxon>Dothideomycetes</taxon>
        <taxon>Pleosporomycetidae</taxon>
        <taxon>Pleosporales</taxon>
        <taxon>Massarineae</taxon>
        <taxon>Periconiaceae</taxon>
        <taxon>Periconia</taxon>
    </lineage>
</organism>
<evidence type="ECO:0000313" key="2">
    <source>
        <dbReference type="EMBL" id="PVI01586.1"/>
    </source>
</evidence>
<dbReference type="GO" id="GO:0008757">
    <property type="term" value="F:S-adenosylmethionine-dependent methyltransferase activity"/>
    <property type="evidence" value="ECO:0007669"/>
    <property type="project" value="InterPro"/>
</dbReference>
<dbReference type="CDD" id="cd02440">
    <property type="entry name" value="AdoMet_MTases"/>
    <property type="match status" value="1"/>
</dbReference>
<dbReference type="GO" id="GO:0032259">
    <property type="term" value="P:methylation"/>
    <property type="evidence" value="ECO:0007669"/>
    <property type="project" value="UniProtKB-KW"/>
</dbReference>
<dbReference type="Proteomes" id="UP000244855">
    <property type="component" value="Unassembled WGS sequence"/>
</dbReference>
<dbReference type="InterPro" id="IPR029063">
    <property type="entry name" value="SAM-dependent_MTases_sf"/>
</dbReference>
<dbReference type="Gene3D" id="3.40.50.150">
    <property type="entry name" value="Vaccinia Virus protein VP39"/>
    <property type="match status" value="1"/>
</dbReference>